<keyword evidence="3" id="KW-0121">Carboxypeptidase</keyword>
<dbReference type="GO" id="GO:0008270">
    <property type="term" value="F:zinc ion binding"/>
    <property type="evidence" value="ECO:0007669"/>
    <property type="project" value="InterPro"/>
</dbReference>
<comment type="caution">
    <text evidence="12">Lacks conserved residue(s) required for the propagation of feature annotation.</text>
</comment>
<evidence type="ECO:0000256" key="4">
    <source>
        <dbReference type="ARBA" id="ARBA00022670"/>
    </source>
</evidence>
<accession>A0A914V9S1</accession>
<dbReference type="SMART" id="SM00254">
    <property type="entry name" value="ShKT"/>
    <property type="match status" value="1"/>
</dbReference>
<organism evidence="16 17">
    <name type="scientific">Plectus sambesii</name>
    <dbReference type="NCBI Taxonomy" id="2011161"/>
    <lineage>
        <taxon>Eukaryota</taxon>
        <taxon>Metazoa</taxon>
        <taxon>Ecdysozoa</taxon>
        <taxon>Nematoda</taxon>
        <taxon>Chromadorea</taxon>
        <taxon>Plectida</taxon>
        <taxon>Plectina</taxon>
        <taxon>Plectoidea</taxon>
        <taxon>Plectidae</taxon>
        <taxon>Plectus</taxon>
    </lineage>
</organism>
<keyword evidence="16" id="KW-1185">Reference proteome</keyword>
<evidence type="ECO:0000256" key="11">
    <source>
        <dbReference type="ARBA" id="ARBA00069039"/>
    </source>
</evidence>
<dbReference type="Gene3D" id="1.10.10.1940">
    <property type="match status" value="1"/>
</dbReference>
<dbReference type="GO" id="GO:0006508">
    <property type="term" value="P:proteolysis"/>
    <property type="evidence" value="ECO:0007669"/>
    <property type="project" value="UniProtKB-KW"/>
</dbReference>
<keyword evidence="5" id="KW-0479">Metal-binding</keyword>
<dbReference type="PRINTS" id="PR00765">
    <property type="entry name" value="CRBOXYPTASEA"/>
</dbReference>
<dbReference type="InterPro" id="IPR036990">
    <property type="entry name" value="M14A-like_propep"/>
</dbReference>
<dbReference type="PROSITE" id="PS52035">
    <property type="entry name" value="PEPTIDASE_M14"/>
    <property type="match status" value="1"/>
</dbReference>
<dbReference type="PROSITE" id="PS51670">
    <property type="entry name" value="SHKT"/>
    <property type="match status" value="1"/>
</dbReference>
<keyword evidence="6" id="KW-0732">Signal</keyword>
<evidence type="ECO:0000256" key="13">
    <source>
        <dbReference type="PROSITE-ProRule" id="PRU01379"/>
    </source>
</evidence>
<sequence>MEVRVFTDSSHVEFFASYPSLYRAYKVFRIVPHDGEQLRVLAKLYRDAADYQLDFWKTPRGVGNFVDVMVPPTMLDTLPQLLQASGLTYKVTINDVQKLIVDHEHQPVDSAKNVSKLGLGSFSRRFKDDDGIATGRRAYYNFSDYGSYEQMVQYMDRVAFFNPAIAQMVKLGTTHEGRVIQGVKIGNPASETNKRVVWIDGGIHSREWASMHTALFFINELVSKYGVDGEITHYVDSLNFYIFPCLNPDGYEFSRSSAEPEIRLWRKNRSPEKCTVNRWQQSSCCKGVDLNRNFDFHWSAPASGGSDDWAKDKAKIKYVYLLELRPEENRWNGFILKKRELIPTAKETWFGVKTVIDQVLENRGLTRAPTQAPTIITETVATTTEKLITRGSSLQNFNMIGTTVVDIFKNKVVPELSSRLDVITQVADGTARFVTEACKDLRYSCSKWLARGRGLCTASESFMREQCAKSCGFCT</sequence>
<evidence type="ECO:0000313" key="16">
    <source>
        <dbReference type="Proteomes" id="UP000887566"/>
    </source>
</evidence>
<evidence type="ECO:0000256" key="7">
    <source>
        <dbReference type="ARBA" id="ARBA00022801"/>
    </source>
</evidence>
<evidence type="ECO:0000256" key="10">
    <source>
        <dbReference type="ARBA" id="ARBA00023157"/>
    </source>
</evidence>
<comment type="cofactor">
    <cofactor evidence="1">
        <name>Zn(2+)</name>
        <dbReference type="ChEBI" id="CHEBI:29105"/>
    </cofactor>
</comment>
<keyword evidence="9" id="KW-0482">Metalloprotease</keyword>
<dbReference type="InterPro" id="IPR003146">
    <property type="entry name" value="M14A_act_pep"/>
</dbReference>
<name>A0A914V9S1_9BILA</name>
<evidence type="ECO:0000259" key="14">
    <source>
        <dbReference type="PROSITE" id="PS51670"/>
    </source>
</evidence>
<dbReference type="SUPFAM" id="SSF54897">
    <property type="entry name" value="Protease propeptides/inhibitors"/>
    <property type="match status" value="1"/>
</dbReference>
<dbReference type="SUPFAM" id="SSF53187">
    <property type="entry name" value="Zn-dependent exopeptidases"/>
    <property type="match status" value="1"/>
</dbReference>
<dbReference type="Pfam" id="PF01549">
    <property type="entry name" value="ShK"/>
    <property type="match status" value="1"/>
</dbReference>
<keyword evidence="8" id="KW-0862">Zinc</keyword>
<keyword evidence="7" id="KW-0378">Hydrolase</keyword>
<evidence type="ECO:0000313" key="17">
    <source>
        <dbReference type="WBParaSite" id="PSAMB.scaffold1684size28756.g14360.t2"/>
    </source>
</evidence>
<dbReference type="SMART" id="SM00631">
    <property type="entry name" value="Zn_pept"/>
    <property type="match status" value="1"/>
</dbReference>
<dbReference type="FunFam" id="3.30.70.340:FF:000002">
    <property type="entry name" value="Carboxypeptidase A"/>
    <property type="match status" value="1"/>
</dbReference>
<dbReference type="InterPro" id="IPR003582">
    <property type="entry name" value="ShKT_dom"/>
</dbReference>
<dbReference type="Pfam" id="PF00246">
    <property type="entry name" value="Peptidase_M14"/>
    <property type="match status" value="2"/>
</dbReference>
<keyword evidence="10" id="KW-1015">Disulfide bond</keyword>
<dbReference type="InterPro" id="IPR000834">
    <property type="entry name" value="Peptidase_M14"/>
</dbReference>
<protein>
    <recommendedName>
        <fullName evidence="11">Zinc carboxypeptidase A 1</fullName>
    </recommendedName>
</protein>
<dbReference type="Gene3D" id="3.30.70.340">
    <property type="entry name" value="Metallocarboxypeptidase-like"/>
    <property type="match status" value="1"/>
</dbReference>
<evidence type="ECO:0000256" key="6">
    <source>
        <dbReference type="ARBA" id="ARBA00022729"/>
    </source>
</evidence>
<evidence type="ECO:0000256" key="8">
    <source>
        <dbReference type="ARBA" id="ARBA00022833"/>
    </source>
</evidence>
<dbReference type="FunFam" id="3.40.630.10:FF:000084">
    <property type="entry name" value="Carboxypeptidase B2"/>
    <property type="match status" value="1"/>
</dbReference>
<keyword evidence="4" id="KW-0645">Protease</keyword>
<feature type="domain" description="Peptidase M14" evidence="15">
    <location>
        <begin position="144"/>
        <end position="359"/>
    </location>
</feature>
<dbReference type="Proteomes" id="UP000887566">
    <property type="component" value="Unplaced"/>
</dbReference>
<dbReference type="GO" id="GO:0004181">
    <property type="term" value="F:metallocarboxypeptidase activity"/>
    <property type="evidence" value="ECO:0007669"/>
    <property type="project" value="InterPro"/>
</dbReference>
<evidence type="ECO:0000256" key="2">
    <source>
        <dbReference type="ARBA" id="ARBA00005988"/>
    </source>
</evidence>
<dbReference type="GO" id="GO:0005615">
    <property type="term" value="C:extracellular space"/>
    <property type="evidence" value="ECO:0007669"/>
    <property type="project" value="TreeGrafter"/>
</dbReference>
<evidence type="ECO:0000256" key="5">
    <source>
        <dbReference type="ARBA" id="ARBA00022723"/>
    </source>
</evidence>
<feature type="domain" description="ShKT" evidence="14">
    <location>
        <begin position="438"/>
        <end position="474"/>
    </location>
</feature>
<dbReference type="WBParaSite" id="PSAMB.scaffold1684size28756.g14360.t2">
    <property type="protein sequence ID" value="PSAMB.scaffold1684size28756.g14360.t2"/>
    <property type="gene ID" value="PSAMB.scaffold1684size28756.g14360"/>
</dbReference>
<proteinExistence type="inferred from homology"/>
<feature type="active site" description="Proton donor/acceptor" evidence="13">
    <location>
        <position position="323"/>
    </location>
</feature>
<dbReference type="PANTHER" id="PTHR11705:SF91">
    <property type="entry name" value="FI01817P-RELATED"/>
    <property type="match status" value="1"/>
</dbReference>
<evidence type="ECO:0000259" key="15">
    <source>
        <dbReference type="PROSITE" id="PS52035"/>
    </source>
</evidence>
<comment type="similarity">
    <text evidence="2 13">Belongs to the peptidase M14 family.</text>
</comment>
<dbReference type="AlphaFoldDB" id="A0A914V9S1"/>
<reference evidence="17" key="1">
    <citation type="submission" date="2022-11" db="UniProtKB">
        <authorList>
            <consortium name="WormBaseParasite"/>
        </authorList>
    </citation>
    <scope>IDENTIFICATION</scope>
</reference>
<evidence type="ECO:0000256" key="12">
    <source>
        <dbReference type="PROSITE-ProRule" id="PRU01005"/>
    </source>
</evidence>
<evidence type="ECO:0000256" key="9">
    <source>
        <dbReference type="ARBA" id="ARBA00023049"/>
    </source>
</evidence>
<dbReference type="PANTHER" id="PTHR11705">
    <property type="entry name" value="PROTEASE FAMILY M14 CARBOXYPEPTIDASE A,B"/>
    <property type="match status" value="1"/>
</dbReference>
<dbReference type="Pfam" id="PF02244">
    <property type="entry name" value="Propep_M14"/>
    <property type="match status" value="1"/>
</dbReference>
<evidence type="ECO:0000256" key="3">
    <source>
        <dbReference type="ARBA" id="ARBA00022645"/>
    </source>
</evidence>
<dbReference type="Gene3D" id="3.40.630.10">
    <property type="entry name" value="Zn peptidases"/>
    <property type="match status" value="2"/>
</dbReference>
<evidence type="ECO:0000256" key="1">
    <source>
        <dbReference type="ARBA" id="ARBA00001947"/>
    </source>
</evidence>